<gene>
    <name evidence="1" type="ORF">D4A81_03220</name>
</gene>
<sequence length="195" mass="22319">MDLIILAAGEGKRFGGDKLMSDINGVKLYQYMENTYKKAYDFENKIIVGKDIEILDYFKKRGFISVYNDRPDLGKSRSIKLAVKALKCLEHSEAVMFGVCDQPLLKSETISKIIGQFQNFNKSIGSVRCNGRLGNPCIFSSKWFDELLDLGEDQGGKKLIKRHLQEVLFVDIEDEDELLDIDTREAYTYILKKIQ</sequence>
<dbReference type="CDD" id="cd04182">
    <property type="entry name" value="GT_2_like_f"/>
    <property type="match status" value="1"/>
</dbReference>
<evidence type="ECO:0000313" key="1">
    <source>
        <dbReference type="EMBL" id="AYA99023.1"/>
    </source>
</evidence>
<dbReference type="KEGG" id="lua:D4A81_03220"/>
<dbReference type="AlphaFoldDB" id="A0A385Q359"/>
<evidence type="ECO:0000313" key="2">
    <source>
        <dbReference type="Proteomes" id="UP000265562"/>
    </source>
</evidence>
<protein>
    <submittedName>
        <fullName evidence="1">Nucleotidyltransferase family protein</fullName>
    </submittedName>
</protein>
<dbReference type="Gene3D" id="3.90.550.10">
    <property type="entry name" value="Spore Coat Polysaccharide Biosynthesis Protein SpsA, Chain A"/>
    <property type="match status" value="1"/>
</dbReference>
<keyword evidence="2" id="KW-1185">Reference proteome</keyword>
<dbReference type="InterPro" id="IPR025877">
    <property type="entry name" value="MobA-like_NTP_Trfase"/>
</dbReference>
<dbReference type="GO" id="GO:0016779">
    <property type="term" value="F:nucleotidyltransferase activity"/>
    <property type="evidence" value="ECO:0007669"/>
    <property type="project" value="UniProtKB-ARBA"/>
</dbReference>
<proteinExistence type="predicted"/>
<dbReference type="Pfam" id="PF12804">
    <property type="entry name" value="NTP_transf_3"/>
    <property type="match status" value="1"/>
</dbReference>
<organism evidence="1 2">
    <name type="scientific">Lachnoanaerobaculum umeaense</name>
    <dbReference type="NCBI Taxonomy" id="617123"/>
    <lineage>
        <taxon>Bacteria</taxon>
        <taxon>Bacillati</taxon>
        <taxon>Bacillota</taxon>
        <taxon>Clostridia</taxon>
        <taxon>Lachnospirales</taxon>
        <taxon>Lachnospiraceae</taxon>
        <taxon>Lachnoanaerobaculum</taxon>
    </lineage>
</organism>
<dbReference type="SUPFAM" id="SSF53448">
    <property type="entry name" value="Nucleotide-diphospho-sugar transferases"/>
    <property type="match status" value="1"/>
</dbReference>
<dbReference type="Proteomes" id="UP000265562">
    <property type="component" value="Chromosome"/>
</dbReference>
<name>A0A385Q359_9FIRM</name>
<dbReference type="PANTHER" id="PTHR43777">
    <property type="entry name" value="MOLYBDENUM COFACTOR CYTIDYLYLTRANSFERASE"/>
    <property type="match status" value="1"/>
</dbReference>
<dbReference type="EMBL" id="CP032364">
    <property type="protein sequence ID" value="AYA99023.1"/>
    <property type="molecule type" value="Genomic_DNA"/>
</dbReference>
<accession>A0A385Q359</accession>
<keyword evidence="1" id="KW-0808">Transferase</keyword>
<reference evidence="1 2" key="1">
    <citation type="submission" date="2018-09" db="EMBL/GenBank/DDBJ databases">
        <title>Genome sequencing of Lachnoanaerobaculum umeaense DSM 23576.</title>
        <authorList>
            <person name="Kook J.-K."/>
            <person name="Park S.-N."/>
            <person name="Lim Y.K."/>
        </authorList>
    </citation>
    <scope>NUCLEOTIDE SEQUENCE [LARGE SCALE GENOMIC DNA]</scope>
    <source>
        <strain evidence="2">DSM 23576 \ CCUG 58757</strain>
    </source>
</reference>
<dbReference type="InterPro" id="IPR029044">
    <property type="entry name" value="Nucleotide-diphossugar_trans"/>
</dbReference>
<dbReference type="RefSeq" id="WP_111525159.1">
    <property type="nucleotide sequence ID" value="NZ_CP032364.1"/>
</dbReference>
<dbReference type="OrthoDB" id="9797742at2"/>
<dbReference type="PANTHER" id="PTHR43777:SF1">
    <property type="entry name" value="MOLYBDENUM COFACTOR CYTIDYLYLTRANSFERASE"/>
    <property type="match status" value="1"/>
</dbReference>